<feature type="compositionally biased region" description="Polar residues" evidence="1">
    <location>
        <begin position="437"/>
        <end position="446"/>
    </location>
</feature>
<proteinExistence type="predicted"/>
<dbReference type="RefSeq" id="WP_089312842.1">
    <property type="nucleotide sequence ID" value="NZ_FZNP01000006.1"/>
</dbReference>
<keyword evidence="4" id="KW-1185">Reference proteome</keyword>
<evidence type="ECO:0000313" key="4">
    <source>
        <dbReference type="Proteomes" id="UP000198420"/>
    </source>
</evidence>
<accession>A0A238YWK1</accession>
<sequence>MTDDNTGADDTTGADAPRTDAPRTGAGGTGAPGTDQGKAAELACPACGAVVFAEEIFCEECGHRLADGPPAEAAGRDGATIRQESAPSARPPRRAGGPGPCPGCDGTAIDADGYCETCGLRQPAERDHVEIELPAGSGGNGTRPVVAAGASDRGRRYSRNEDALALAAHLSGIAAVVSDGVGSSQRPDEASRAAADTGLAELVARLDAGEDAEDATRHAALRAAAAVAALATSPSDAPSCTYVSAVTRGPAVTVGWIGDSRAYWLAADGSARPGEDAAPGPAPDEVDAAEVSTGDMAELGASRRLTEDDSWAAFMVAGGSLTEAEAEAHPNAHVITAWLGADAGQVSPHVATFRPGGPGTLLVCSDGLWNYFPAAADLAALLAGPGGGESPGPAADPLGAARTLVSRALDAGGRDNITVAVIPVPSPGGSGGRVHESTPQSTEEPR</sequence>
<protein>
    <submittedName>
        <fullName evidence="3">Serine/threonine protein phosphatase PrpC</fullName>
    </submittedName>
</protein>
<gene>
    <name evidence="3" type="ORF">SAMN06265355_106266</name>
</gene>
<dbReference type="InterPro" id="IPR001932">
    <property type="entry name" value="PPM-type_phosphatase-like_dom"/>
</dbReference>
<reference evidence="4" key="1">
    <citation type="submission" date="2017-06" db="EMBL/GenBank/DDBJ databases">
        <authorList>
            <person name="Varghese N."/>
            <person name="Submissions S."/>
        </authorList>
    </citation>
    <scope>NUCLEOTIDE SEQUENCE [LARGE SCALE GENOMIC DNA]</scope>
    <source>
        <strain evidence="4">DSM 44485</strain>
    </source>
</reference>
<organism evidence="3 4">
    <name type="scientific">Actinomadura mexicana</name>
    <dbReference type="NCBI Taxonomy" id="134959"/>
    <lineage>
        <taxon>Bacteria</taxon>
        <taxon>Bacillati</taxon>
        <taxon>Actinomycetota</taxon>
        <taxon>Actinomycetes</taxon>
        <taxon>Streptosporangiales</taxon>
        <taxon>Thermomonosporaceae</taxon>
        <taxon>Actinomadura</taxon>
    </lineage>
</organism>
<dbReference type="AlphaFoldDB" id="A0A238YWK1"/>
<dbReference type="PROSITE" id="PS51746">
    <property type="entry name" value="PPM_2"/>
    <property type="match status" value="1"/>
</dbReference>
<dbReference type="Proteomes" id="UP000198420">
    <property type="component" value="Unassembled WGS sequence"/>
</dbReference>
<dbReference type="SMART" id="SM00332">
    <property type="entry name" value="PP2Cc"/>
    <property type="match status" value="1"/>
</dbReference>
<dbReference type="Pfam" id="PF13672">
    <property type="entry name" value="PP2C_2"/>
    <property type="match status" value="1"/>
</dbReference>
<feature type="region of interest" description="Disordered" evidence="1">
    <location>
        <begin position="1"/>
        <end position="38"/>
    </location>
</feature>
<dbReference type="OrthoDB" id="9801841at2"/>
<dbReference type="InterPro" id="IPR036457">
    <property type="entry name" value="PPM-type-like_dom_sf"/>
</dbReference>
<feature type="region of interest" description="Disordered" evidence="1">
    <location>
        <begin position="423"/>
        <end position="446"/>
    </location>
</feature>
<dbReference type="Gene3D" id="3.60.40.10">
    <property type="entry name" value="PPM-type phosphatase domain"/>
    <property type="match status" value="1"/>
</dbReference>
<evidence type="ECO:0000256" key="1">
    <source>
        <dbReference type="SAM" id="MobiDB-lite"/>
    </source>
</evidence>
<feature type="domain" description="PPM-type phosphatase" evidence="2">
    <location>
        <begin position="146"/>
        <end position="424"/>
    </location>
</feature>
<feature type="region of interest" description="Disordered" evidence="1">
    <location>
        <begin position="67"/>
        <end position="101"/>
    </location>
</feature>
<dbReference type="SUPFAM" id="SSF81606">
    <property type="entry name" value="PP2C-like"/>
    <property type="match status" value="1"/>
</dbReference>
<evidence type="ECO:0000313" key="3">
    <source>
        <dbReference type="EMBL" id="SNR75101.1"/>
    </source>
</evidence>
<evidence type="ECO:0000259" key="2">
    <source>
        <dbReference type="PROSITE" id="PS51746"/>
    </source>
</evidence>
<name>A0A238YWK1_9ACTN</name>
<dbReference type="EMBL" id="FZNP01000006">
    <property type="protein sequence ID" value="SNR75101.1"/>
    <property type="molecule type" value="Genomic_DNA"/>
</dbReference>